<evidence type="ECO:0000256" key="6">
    <source>
        <dbReference type="ARBA" id="ARBA00022806"/>
    </source>
</evidence>
<proteinExistence type="inferred from homology"/>
<dbReference type="CDD" id="cd17932">
    <property type="entry name" value="DEXQc_UvrD"/>
    <property type="match status" value="1"/>
</dbReference>
<keyword evidence="9" id="KW-0238">DNA-binding</keyword>
<comment type="caution">
    <text evidence="20">The sequence shown here is derived from an EMBL/GenBank/DDBJ whole genome shotgun (WGS) entry which is preliminary data.</text>
</comment>
<protein>
    <recommendedName>
        <fullName evidence="13">DNA 3'-5' helicase</fullName>
        <ecNumber evidence="13">5.6.2.4</ecNumber>
    </recommendedName>
    <alternativeName>
        <fullName evidence="14">DNA 3'-5' helicase II</fullName>
    </alternativeName>
</protein>
<comment type="catalytic activity">
    <reaction evidence="15">
        <text>ATP + H2O = ADP + phosphate + H(+)</text>
        <dbReference type="Rhea" id="RHEA:13065"/>
        <dbReference type="ChEBI" id="CHEBI:15377"/>
        <dbReference type="ChEBI" id="CHEBI:15378"/>
        <dbReference type="ChEBI" id="CHEBI:30616"/>
        <dbReference type="ChEBI" id="CHEBI:43474"/>
        <dbReference type="ChEBI" id="CHEBI:456216"/>
        <dbReference type="EC" id="5.6.2.4"/>
    </reaction>
</comment>
<dbReference type="Pfam" id="PF12705">
    <property type="entry name" value="PDDEXK_1"/>
    <property type="match status" value="1"/>
</dbReference>
<gene>
    <name evidence="20" type="ORF">GCM10023209_14790</name>
</gene>
<evidence type="ECO:0000259" key="18">
    <source>
        <dbReference type="PROSITE" id="PS51198"/>
    </source>
</evidence>
<evidence type="ECO:0000256" key="8">
    <source>
        <dbReference type="ARBA" id="ARBA00022840"/>
    </source>
</evidence>
<accession>A0ABP9L531</accession>
<evidence type="ECO:0000256" key="7">
    <source>
        <dbReference type="ARBA" id="ARBA00022839"/>
    </source>
</evidence>
<dbReference type="RefSeq" id="WP_259550047.1">
    <property type="nucleotide sequence ID" value="NZ_BAABHW010000002.1"/>
</dbReference>
<dbReference type="InterPro" id="IPR027417">
    <property type="entry name" value="P-loop_NTPase"/>
</dbReference>
<evidence type="ECO:0000256" key="17">
    <source>
        <dbReference type="SAM" id="MobiDB-lite"/>
    </source>
</evidence>
<keyword evidence="10" id="KW-0234">DNA repair</keyword>
<evidence type="ECO:0000256" key="1">
    <source>
        <dbReference type="ARBA" id="ARBA00009922"/>
    </source>
</evidence>
<evidence type="ECO:0000259" key="19">
    <source>
        <dbReference type="PROSITE" id="PS51217"/>
    </source>
</evidence>
<dbReference type="EMBL" id="BAABHW010000002">
    <property type="protein sequence ID" value="GAA5071267.1"/>
    <property type="molecule type" value="Genomic_DNA"/>
</dbReference>
<dbReference type="SUPFAM" id="SSF52540">
    <property type="entry name" value="P-loop containing nucleoside triphosphate hydrolases"/>
    <property type="match status" value="1"/>
</dbReference>
<evidence type="ECO:0000256" key="5">
    <source>
        <dbReference type="ARBA" id="ARBA00022801"/>
    </source>
</evidence>
<evidence type="ECO:0000256" key="10">
    <source>
        <dbReference type="ARBA" id="ARBA00023204"/>
    </source>
</evidence>
<evidence type="ECO:0000256" key="14">
    <source>
        <dbReference type="ARBA" id="ARBA00034923"/>
    </source>
</evidence>
<dbReference type="Pfam" id="PF13361">
    <property type="entry name" value="UvrD_C"/>
    <property type="match status" value="1"/>
</dbReference>
<feature type="domain" description="UvrD-like helicase C-terminal" evidence="19">
    <location>
        <begin position="295"/>
        <end position="572"/>
    </location>
</feature>
<feature type="binding site" evidence="16">
    <location>
        <begin position="31"/>
        <end position="38"/>
    </location>
    <ligand>
        <name>ATP</name>
        <dbReference type="ChEBI" id="CHEBI:30616"/>
    </ligand>
</feature>
<evidence type="ECO:0000313" key="20">
    <source>
        <dbReference type="EMBL" id="GAA5071267.1"/>
    </source>
</evidence>
<dbReference type="PROSITE" id="PS51198">
    <property type="entry name" value="UVRD_HELICASE_ATP_BIND"/>
    <property type="match status" value="1"/>
</dbReference>
<dbReference type="PANTHER" id="PTHR11070:SF2">
    <property type="entry name" value="ATP-DEPENDENT DNA HELICASE SRS2"/>
    <property type="match status" value="1"/>
</dbReference>
<dbReference type="InterPro" id="IPR011604">
    <property type="entry name" value="PDDEXK-like_dom_sf"/>
</dbReference>
<evidence type="ECO:0000256" key="13">
    <source>
        <dbReference type="ARBA" id="ARBA00034808"/>
    </source>
</evidence>
<comment type="catalytic activity">
    <reaction evidence="12">
        <text>Couples ATP hydrolysis with the unwinding of duplex DNA by translocating in the 3'-5' direction.</text>
        <dbReference type="EC" id="5.6.2.4"/>
    </reaction>
</comment>
<keyword evidence="8 16" id="KW-0067">ATP-binding</keyword>
<name>A0ABP9L531_9RHOB</name>
<keyword evidence="7" id="KW-0269">Exonuclease</keyword>
<dbReference type="Gene3D" id="3.40.50.300">
    <property type="entry name" value="P-loop containing nucleotide triphosphate hydrolases"/>
    <property type="match status" value="3"/>
</dbReference>
<comment type="similarity">
    <text evidence="1">Belongs to the helicase family. UvrD subfamily.</text>
</comment>
<keyword evidence="5 16" id="KW-0378">Hydrolase</keyword>
<evidence type="ECO:0000256" key="12">
    <source>
        <dbReference type="ARBA" id="ARBA00034617"/>
    </source>
</evidence>
<organism evidence="20 21">
    <name type="scientific">[Roseibacterium] beibuensis</name>
    <dbReference type="NCBI Taxonomy" id="1193142"/>
    <lineage>
        <taxon>Bacteria</taxon>
        <taxon>Pseudomonadati</taxon>
        <taxon>Pseudomonadota</taxon>
        <taxon>Alphaproteobacteria</taxon>
        <taxon>Rhodobacterales</taxon>
        <taxon>Roseobacteraceae</taxon>
        <taxon>Roseicyclus</taxon>
    </lineage>
</organism>
<dbReference type="Gene3D" id="1.10.10.160">
    <property type="match status" value="1"/>
</dbReference>
<evidence type="ECO:0000256" key="3">
    <source>
        <dbReference type="ARBA" id="ARBA00022741"/>
    </source>
</evidence>
<dbReference type="EC" id="5.6.2.4" evidence="13"/>
<evidence type="ECO:0000256" key="16">
    <source>
        <dbReference type="PROSITE-ProRule" id="PRU00560"/>
    </source>
</evidence>
<dbReference type="Proteomes" id="UP001499910">
    <property type="component" value="Unassembled WGS sequence"/>
</dbReference>
<evidence type="ECO:0000256" key="9">
    <source>
        <dbReference type="ARBA" id="ARBA00023125"/>
    </source>
</evidence>
<evidence type="ECO:0000256" key="4">
    <source>
        <dbReference type="ARBA" id="ARBA00022763"/>
    </source>
</evidence>
<evidence type="ECO:0000256" key="15">
    <source>
        <dbReference type="ARBA" id="ARBA00048988"/>
    </source>
</evidence>
<dbReference type="PANTHER" id="PTHR11070">
    <property type="entry name" value="UVRD / RECB / PCRA DNA HELICASE FAMILY MEMBER"/>
    <property type="match status" value="1"/>
</dbReference>
<keyword evidence="2" id="KW-0540">Nuclease</keyword>
<feature type="domain" description="UvrD-like helicase ATP-binding" evidence="18">
    <location>
        <begin position="10"/>
        <end position="294"/>
    </location>
</feature>
<keyword evidence="4" id="KW-0227">DNA damage</keyword>
<dbReference type="InterPro" id="IPR038726">
    <property type="entry name" value="PDDEXK_AddAB-type"/>
</dbReference>
<dbReference type="InterPro" id="IPR014017">
    <property type="entry name" value="DNA_helicase_UvrD-like_C"/>
</dbReference>
<keyword evidence="11" id="KW-0413">Isomerase</keyword>
<evidence type="ECO:0000256" key="11">
    <source>
        <dbReference type="ARBA" id="ARBA00023235"/>
    </source>
</evidence>
<keyword evidence="21" id="KW-1185">Reference proteome</keyword>
<keyword evidence="3 16" id="KW-0547">Nucleotide-binding</keyword>
<dbReference type="Pfam" id="PF00580">
    <property type="entry name" value="UvrD-helicase"/>
    <property type="match status" value="1"/>
</dbReference>
<dbReference type="InterPro" id="IPR014016">
    <property type="entry name" value="UvrD-like_ATP-bd"/>
</dbReference>
<evidence type="ECO:0000256" key="2">
    <source>
        <dbReference type="ARBA" id="ARBA00022722"/>
    </source>
</evidence>
<sequence length="979" mass="107952">MPNIDSILHANLNQEQFAAATDPAGEVLTLACAGSGKSRTLAYRIAWLIADRGANPESIVAFTFTEKAADSIKLRVSQALAASGLDPNFLGRMFIGTIHSFCQYILGDIDARYRQFEVLDENRLKLFLIENYPALDLHRLRSRARGNAYFETIAGAAQTWNLYNEELLSQAAVAAHDAELGNFIAALNDLLLQREFLDFSFMQRLAVEAMQAGNATHVVSKVQHLLVDEYQDINPIQDELIRQLHSGGDSLLVVGDDDQSIYGWRGADVTRIQTFQSRFPGASAHTIGTNYRSTELIVRSADAMAHAELGANRIVKNPSAVPSSEPGEFRNLWFDDRADEASWVAQTIETLIGTRYVEDSGRIRGLAPSDFAILMRSTRQPEPNDHPPRHVAYSSELSARGIPFSLEAGGSLFDRPQVAAMRSSFELLRSGTPDRSTLSAFFTSEVQPAFPHSDFSKLASVFASWGRMIHAPVTPGQPRRRVYPQNFVFDLLEAFGLAQSNFDDAVVQDLGVFSRIIQDVEAVFPSVDSTGRFNSILNFLSVVAEKGYDTSSSEILNRPNAVTVSTVHKMKGLEFPVVFVVDVEAQRFPKNRSRYSGWIPEPLLQTSLDRGAYQSTRDEEARLFYTALTRAERYLYVTGSAQVPGGRRAMRVSPFAGHLNDPAISTDASTPPVSSGNEQPQQRIEAINFPTSFSDVKYYLRCPKDYQIRKIFGFSPAIPDLFGFGSTVHASIGKLHQEFSHTTPTIADAERIAEANFNLKHVLPSRNPSTNPGPYERAKDRATGLVKDYVERFASDFAQSRQLEARFEIPAEGTVVSGAIDLMIEEDDQGNVIDACVVDFKTMEGGDDPAANSDLEWTELSLQVQLYAKAAVDILGNVTEAGFVHLLKDGQRVEVPITNAALDAAIANIEWAVEGIVSQDFPMRPSQQKCSACDFKKICPMEPQNFSGRTAPPALHTPGRPGQKVASCFDDFDENFAGL</sequence>
<reference evidence="21" key="1">
    <citation type="journal article" date="2019" name="Int. J. Syst. Evol. Microbiol.">
        <title>The Global Catalogue of Microorganisms (GCM) 10K type strain sequencing project: providing services to taxonomists for standard genome sequencing and annotation.</title>
        <authorList>
            <consortium name="The Broad Institute Genomics Platform"/>
            <consortium name="The Broad Institute Genome Sequencing Center for Infectious Disease"/>
            <person name="Wu L."/>
            <person name="Ma J."/>
        </authorList>
    </citation>
    <scope>NUCLEOTIDE SEQUENCE [LARGE SCALE GENOMIC DNA]</scope>
    <source>
        <strain evidence="21">JCM 18015</strain>
    </source>
</reference>
<keyword evidence="6 16" id="KW-0347">Helicase</keyword>
<dbReference type="InterPro" id="IPR013986">
    <property type="entry name" value="DExx_box_DNA_helicase_dom_sf"/>
</dbReference>
<dbReference type="PROSITE" id="PS51217">
    <property type="entry name" value="UVRD_HELICASE_CTER"/>
    <property type="match status" value="1"/>
</dbReference>
<dbReference type="Gene3D" id="3.90.320.10">
    <property type="match status" value="1"/>
</dbReference>
<dbReference type="InterPro" id="IPR000212">
    <property type="entry name" value="DNA_helicase_UvrD/REP"/>
</dbReference>
<feature type="region of interest" description="Disordered" evidence="17">
    <location>
        <begin position="661"/>
        <end position="682"/>
    </location>
</feature>
<feature type="compositionally biased region" description="Polar residues" evidence="17">
    <location>
        <begin position="666"/>
        <end position="682"/>
    </location>
</feature>
<evidence type="ECO:0000313" key="21">
    <source>
        <dbReference type="Proteomes" id="UP001499910"/>
    </source>
</evidence>